<organism evidence="2">
    <name type="scientific">Trachysalambria curvirostris nimavirus</name>
    <dbReference type="NCBI Taxonomy" id="2984282"/>
    <lineage>
        <taxon>Viruses</taxon>
        <taxon>Viruses incertae sedis</taxon>
        <taxon>Naldaviricetes</taxon>
        <taxon>Nimaviridae</taxon>
    </lineage>
</organism>
<name>A0A9C7EZ06_9VIRU</name>
<sequence length="539" mass="60222">MLMSFEPIDNYEKTNSGDGHFADSTAEMTNPWDQMYQSTVNTLSIAAKKAHCMSWVGARVEEKKGVVTRTDVFYEAYRKENPDNCLNKSHFGRYLTKKYRNKKYRQAVNGKVISCYTDLAIKEIDRSLLLAANVIKSASAPSSTPWADTSNYWDTNVALQNASVARAPSTSPTFSTGKGRMVPQSDCVQRVSGLPRHGLDQQPVPEPVLCSSPDPDSGVSSVTTKAERSAEATTSTAIKPDPESGYSPMESKATTSTAIKPDPESGYSPMESKATTSTAIKPDLHYILMHYISKEAEASSTALEQLTEGLCSSTAKVGVSPSVASRPNPLASIRMNPPRFSETGIYDDNTLVQCNPRETEVATSKMTEQLKEGLCSSTAKVGVSPSVASRPDPLALTRMKPSRFSETGIYDDNTLMQCNPKETEVATSKTTEQLHRQRTNSKRASELYRLGKRKRMRRLYRDEWEFVREHRKLKAMRQDSMDYSPRVAEVARLSRTSELIREELVKRNRELTEYRQKQDSSMALCQFMFELYNKKNNSA</sequence>
<feature type="region of interest" description="Disordered" evidence="1">
    <location>
        <begin position="164"/>
        <end position="183"/>
    </location>
</feature>
<protein>
    <submittedName>
        <fullName evidence="2">Uncharacterized protein</fullName>
    </submittedName>
</protein>
<accession>A0A9C7EZ06</accession>
<evidence type="ECO:0000256" key="1">
    <source>
        <dbReference type="SAM" id="MobiDB-lite"/>
    </source>
</evidence>
<feature type="compositionally biased region" description="Low complexity" evidence="1">
    <location>
        <begin position="211"/>
        <end position="224"/>
    </location>
</feature>
<feature type="region of interest" description="Disordered" evidence="1">
    <location>
        <begin position="194"/>
        <end position="274"/>
    </location>
</feature>
<reference evidence="2" key="1">
    <citation type="submission" date="2022-10" db="EMBL/GenBank/DDBJ databases">
        <title>Genome sequences of endogenous nimaviruses in decapod crustaceans.</title>
        <authorList>
            <person name="Kawato S."/>
            <person name="Nozaki R."/>
            <person name="Kondo H."/>
            <person name="Hirono I."/>
        </authorList>
    </citation>
    <scope>NUCLEOTIDE SEQUENCE</scope>
    <source>
        <strain evidence="2">Ube2021</strain>
    </source>
</reference>
<feature type="compositionally biased region" description="Polar residues" evidence="1">
    <location>
        <begin position="164"/>
        <end position="176"/>
    </location>
</feature>
<evidence type="ECO:0000313" key="2">
    <source>
        <dbReference type="EMBL" id="BDT63017.1"/>
    </source>
</evidence>
<proteinExistence type="predicted"/>
<dbReference type="EMBL" id="LC738880">
    <property type="protein sequence ID" value="BDT63017.1"/>
    <property type="molecule type" value="Genomic_DNA"/>
</dbReference>